<gene>
    <name evidence="8" type="ORF">HK100_010716</name>
</gene>
<dbReference type="GO" id="GO:0005667">
    <property type="term" value="C:transcription regulator complex"/>
    <property type="evidence" value="ECO:0007669"/>
    <property type="project" value="TreeGrafter"/>
</dbReference>
<evidence type="ECO:0000256" key="4">
    <source>
        <dbReference type="ARBA" id="ARBA00022833"/>
    </source>
</evidence>
<dbReference type="GO" id="GO:0031519">
    <property type="term" value="C:PcG protein complex"/>
    <property type="evidence" value="ECO:0007669"/>
    <property type="project" value="TreeGrafter"/>
</dbReference>
<evidence type="ECO:0000259" key="7">
    <source>
        <dbReference type="PROSITE" id="PS50157"/>
    </source>
</evidence>
<keyword evidence="9" id="KW-1185">Reference proteome</keyword>
<dbReference type="GO" id="GO:0000785">
    <property type="term" value="C:chromatin"/>
    <property type="evidence" value="ECO:0007669"/>
    <property type="project" value="TreeGrafter"/>
</dbReference>
<accession>A0AAD5SKV8</accession>
<protein>
    <recommendedName>
        <fullName evidence="7">C2H2-type domain-containing protein</fullName>
    </recommendedName>
</protein>
<evidence type="ECO:0000313" key="8">
    <source>
        <dbReference type="EMBL" id="KAJ3078486.1"/>
    </source>
</evidence>
<keyword evidence="4" id="KW-0862">Zinc</keyword>
<keyword evidence="1" id="KW-0479">Metal-binding</keyword>
<dbReference type="FunFam" id="3.30.160.60:FF:000125">
    <property type="entry name" value="Putative zinc finger protein 143"/>
    <property type="match status" value="1"/>
</dbReference>
<feature type="non-terminal residue" evidence="8">
    <location>
        <position position="1"/>
    </location>
</feature>
<organism evidence="8 9">
    <name type="scientific">Physocladia obscura</name>
    <dbReference type="NCBI Taxonomy" id="109957"/>
    <lineage>
        <taxon>Eukaryota</taxon>
        <taxon>Fungi</taxon>
        <taxon>Fungi incertae sedis</taxon>
        <taxon>Chytridiomycota</taxon>
        <taxon>Chytridiomycota incertae sedis</taxon>
        <taxon>Chytridiomycetes</taxon>
        <taxon>Chytridiales</taxon>
        <taxon>Chytriomycetaceae</taxon>
        <taxon>Physocladia</taxon>
    </lineage>
</organism>
<dbReference type="SMART" id="SM00355">
    <property type="entry name" value="ZnF_C2H2"/>
    <property type="match status" value="2"/>
</dbReference>
<evidence type="ECO:0000256" key="5">
    <source>
        <dbReference type="PROSITE-ProRule" id="PRU00042"/>
    </source>
</evidence>
<reference evidence="8" key="1">
    <citation type="submission" date="2020-05" db="EMBL/GenBank/DDBJ databases">
        <title>Phylogenomic resolution of chytrid fungi.</title>
        <authorList>
            <person name="Stajich J.E."/>
            <person name="Amses K."/>
            <person name="Simmons R."/>
            <person name="Seto K."/>
            <person name="Myers J."/>
            <person name="Bonds A."/>
            <person name="Quandt C.A."/>
            <person name="Barry K."/>
            <person name="Liu P."/>
            <person name="Grigoriev I."/>
            <person name="Longcore J.E."/>
            <person name="James T.Y."/>
        </authorList>
    </citation>
    <scope>NUCLEOTIDE SEQUENCE</scope>
    <source>
        <strain evidence="8">JEL0513</strain>
    </source>
</reference>
<evidence type="ECO:0000256" key="3">
    <source>
        <dbReference type="ARBA" id="ARBA00022771"/>
    </source>
</evidence>
<dbReference type="Pfam" id="PF00096">
    <property type="entry name" value="zf-C2H2"/>
    <property type="match status" value="2"/>
</dbReference>
<feature type="region of interest" description="Disordered" evidence="6">
    <location>
        <begin position="69"/>
        <end position="99"/>
    </location>
</feature>
<dbReference type="SUPFAM" id="SSF57667">
    <property type="entry name" value="beta-beta-alpha zinc fingers"/>
    <property type="match status" value="1"/>
</dbReference>
<dbReference type="GO" id="GO:0008270">
    <property type="term" value="F:zinc ion binding"/>
    <property type="evidence" value="ECO:0007669"/>
    <property type="project" value="UniProtKB-KW"/>
</dbReference>
<name>A0AAD5SKV8_9FUNG</name>
<dbReference type="GO" id="GO:0000981">
    <property type="term" value="F:DNA-binding transcription factor activity, RNA polymerase II-specific"/>
    <property type="evidence" value="ECO:0007669"/>
    <property type="project" value="TreeGrafter"/>
</dbReference>
<feature type="region of interest" description="Disordered" evidence="6">
    <location>
        <begin position="187"/>
        <end position="236"/>
    </location>
</feature>
<feature type="region of interest" description="Disordered" evidence="6">
    <location>
        <begin position="1"/>
        <end position="25"/>
    </location>
</feature>
<dbReference type="FunFam" id="3.30.160.60:FF:000425">
    <property type="entry name" value="PLAG1 like zinc finger 1"/>
    <property type="match status" value="1"/>
</dbReference>
<dbReference type="EMBL" id="JADGJH010006004">
    <property type="protein sequence ID" value="KAJ3078486.1"/>
    <property type="molecule type" value="Genomic_DNA"/>
</dbReference>
<dbReference type="Proteomes" id="UP001211907">
    <property type="component" value="Unassembled WGS sequence"/>
</dbReference>
<comment type="caution">
    <text evidence="8">The sequence shown here is derived from an EMBL/GenBank/DDBJ whole genome shotgun (WGS) entry which is preliminary data.</text>
</comment>
<dbReference type="PANTHER" id="PTHR14003:SF19">
    <property type="entry name" value="YY2 TRANSCRIPTION FACTOR"/>
    <property type="match status" value="1"/>
</dbReference>
<feature type="compositionally biased region" description="Polar residues" evidence="6">
    <location>
        <begin position="69"/>
        <end position="84"/>
    </location>
</feature>
<evidence type="ECO:0000256" key="6">
    <source>
        <dbReference type="SAM" id="MobiDB-lite"/>
    </source>
</evidence>
<feature type="domain" description="C2H2-type" evidence="7">
    <location>
        <begin position="128"/>
        <end position="157"/>
    </location>
</feature>
<keyword evidence="3 5" id="KW-0863">Zinc-finger</keyword>
<dbReference type="InterPro" id="IPR013087">
    <property type="entry name" value="Znf_C2H2_type"/>
</dbReference>
<dbReference type="PROSITE" id="PS00028">
    <property type="entry name" value="ZINC_FINGER_C2H2_1"/>
    <property type="match status" value="2"/>
</dbReference>
<keyword evidence="2" id="KW-0677">Repeat</keyword>
<dbReference type="PROSITE" id="PS50157">
    <property type="entry name" value="ZINC_FINGER_C2H2_2"/>
    <property type="match status" value="2"/>
</dbReference>
<evidence type="ECO:0000313" key="9">
    <source>
        <dbReference type="Proteomes" id="UP001211907"/>
    </source>
</evidence>
<feature type="non-terminal residue" evidence="8">
    <location>
        <position position="236"/>
    </location>
</feature>
<dbReference type="Gene3D" id="3.30.160.60">
    <property type="entry name" value="Classic Zinc Finger"/>
    <property type="match status" value="2"/>
</dbReference>
<feature type="domain" description="C2H2-type" evidence="7">
    <location>
        <begin position="100"/>
        <end position="127"/>
    </location>
</feature>
<sequence length="236" mass="25512">IENSPSSESQSMLQTQQQLPSKVFSSNFLSPGKKFGGARDNAESAAILNEELTKLRPIQSQPTSSLIVPAVSSSDNNRSPNTLIESFPLSSPSKKPPSAFPCPQCPKTFFKNAKLKLHLLSHTGEKPFKCSHLGCDKAYSRKAHLDVHLLSHNKSLSDRKPFKCTFGHSIKIDDCSCDGGVSGGGSGDYDNVDTDDNTNENNNVPQNLDDGKDDSANNTDGCDDEDEMDCKSLTST</sequence>
<dbReference type="PANTHER" id="PTHR14003">
    <property type="entry name" value="TRANSCRIPTIONAL REPRESSOR PROTEIN YY"/>
    <property type="match status" value="1"/>
</dbReference>
<evidence type="ECO:0000256" key="1">
    <source>
        <dbReference type="ARBA" id="ARBA00022723"/>
    </source>
</evidence>
<dbReference type="GO" id="GO:0000978">
    <property type="term" value="F:RNA polymerase II cis-regulatory region sequence-specific DNA binding"/>
    <property type="evidence" value="ECO:0007669"/>
    <property type="project" value="TreeGrafter"/>
</dbReference>
<evidence type="ECO:0000256" key="2">
    <source>
        <dbReference type="ARBA" id="ARBA00022737"/>
    </source>
</evidence>
<dbReference type="AlphaFoldDB" id="A0AAD5SKV8"/>
<dbReference type="InterPro" id="IPR036236">
    <property type="entry name" value="Znf_C2H2_sf"/>
</dbReference>
<proteinExistence type="predicted"/>